<feature type="transmembrane region" description="Helical" evidence="1">
    <location>
        <begin position="209"/>
        <end position="225"/>
    </location>
</feature>
<feature type="transmembrane region" description="Helical" evidence="1">
    <location>
        <begin position="112"/>
        <end position="135"/>
    </location>
</feature>
<keyword evidence="2" id="KW-0732">Signal</keyword>
<feature type="transmembrane region" description="Helical" evidence="1">
    <location>
        <begin position="158"/>
        <end position="177"/>
    </location>
</feature>
<keyword evidence="1" id="KW-1133">Transmembrane helix</keyword>
<gene>
    <name evidence="4" type="ORF">FDP41_000194</name>
</gene>
<reference evidence="4 5" key="1">
    <citation type="journal article" date="2019" name="Sci. Rep.">
        <title>Nanopore sequencing improves the draft genome of the human pathogenic amoeba Naegleria fowleri.</title>
        <authorList>
            <person name="Liechti N."/>
            <person name="Schurch N."/>
            <person name="Bruggmann R."/>
            <person name="Wittwer M."/>
        </authorList>
    </citation>
    <scope>NUCLEOTIDE SEQUENCE [LARGE SCALE GENOMIC DNA]</scope>
    <source>
        <strain evidence="4 5">ATCC 30894</strain>
    </source>
</reference>
<dbReference type="InterPro" id="IPR036938">
    <property type="entry name" value="PAP2/HPO_sf"/>
</dbReference>
<dbReference type="SUPFAM" id="SSF48317">
    <property type="entry name" value="Acid phosphatase/Vanadium-dependent haloperoxidase"/>
    <property type="match status" value="1"/>
</dbReference>
<dbReference type="VEuPathDB" id="AmoebaDB:NfTy_025070"/>
<name>A0A6A5CIM4_NAEFO</name>
<dbReference type="EMBL" id="VFQX01000001">
    <property type="protein sequence ID" value="KAF0985155.1"/>
    <property type="molecule type" value="Genomic_DNA"/>
</dbReference>
<sequence length="370" mass="41904">MKKSACWFLSIALLVLIFCVFVRAASSSSDLGEKSYCINELDSSFINKCHRQVPSNFLTMLANFAVQWINPRTLAISAVFFLIILPILQFASIRRESGVVQHVLSKFLHNKIVILNFLHRVCYTLVLDVALYAVFRQMRPCSCTTDGGKTFQHFGSRYGMPSGDAMSGAIFGIFLFDIAPYHGWIARAIGIIVIPLICLERVVLGYHTIAQVTVGSSLGILLHYYSSRAPQFMIFIDGVIQIIAGAVLLQVDPSLIYEKDSMNNLFSWYVWGVSFQIYVFMEIGRYYFNKKNIQKIRFSLQHLITTKQIGEVAEHSIDVDHEKDSKHLNAQMDVTRLTDFGFTCISFTLMLLVNFFSTGIGQEGWLTKIH</sequence>
<dbReference type="Pfam" id="PF01569">
    <property type="entry name" value="PAP2"/>
    <property type="match status" value="1"/>
</dbReference>
<dbReference type="InterPro" id="IPR000326">
    <property type="entry name" value="PAP2/HPO"/>
</dbReference>
<evidence type="ECO:0000313" key="4">
    <source>
        <dbReference type="EMBL" id="KAF0985155.1"/>
    </source>
</evidence>
<dbReference type="Proteomes" id="UP000444721">
    <property type="component" value="Unassembled WGS sequence"/>
</dbReference>
<feature type="transmembrane region" description="Helical" evidence="1">
    <location>
        <begin position="232"/>
        <end position="249"/>
    </location>
</feature>
<dbReference type="OMA" id="FIMQFVN"/>
<evidence type="ECO:0000256" key="1">
    <source>
        <dbReference type="SAM" id="Phobius"/>
    </source>
</evidence>
<dbReference type="RefSeq" id="XP_044569868.1">
    <property type="nucleotide sequence ID" value="XM_044705079.1"/>
</dbReference>
<dbReference type="GO" id="GO:0042392">
    <property type="term" value="F:sphingosine-1-phosphate phosphatase activity"/>
    <property type="evidence" value="ECO:0007669"/>
    <property type="project" value="TreeGrafter"/>
</dbReference>
<feature type="transmembrane region" description="Helical" evidence="1">
    <location>
        <begin position="73"/>
        <end position="91"/>
    </location>
</feature>
<dbReference type="AlphaFoldDB" id="A0A6A5CIM4"/>
<dbReference type="GeneID" id="68107412"/>
<feature type="signal peptide" evidence="2">
    <location>
        <begin position="1"/>
        <end position="24"/>
    </location>
</feature>
<feature type="transmembrane region" description="Helical" evidence="1">
    <location>
        <begin position="340"/>
        <end position="360"/>
    </location>
</feature>
<evidence type="ECO:0000256" key="2">
    <source>
        <dbReference type="SAM" id="SignalP"/>
    </source>
</evidence>
<dbReference type="PANTHER" id="PTHR14969:SF13">
    <property type="entry name" value="AT30094P"/>
    <property type="match status" value="1"/>
</dbReference>
<feature type="chain" id="PRO_5025515593" description="Phosphatidic acid phosphatase type 2/haloperoxidase domain-containing protein" evidence="2">
    <location>
        <begin position="25"/>
        <end position="370"/>
    </location>
</feature>
<proteinExistence type="predicted"/>
<dbReference type="Gene3D" id="1.20.144.10">
    <property type="entry name" value="Phosphatidic acid phosphatase type 2/haloperoxidase"/>
    <property type="match status" value="1"/>
</dbReference>
<feature type="transmembrane region" description="Helical" evidence="1">
    <location>
        <begin position="269"/>
        <end position="288"/>
    </location>
</feature>
<accession>A0A6A5CIM4</accession>
<dbReference type="VEuPathDB" id="AmoebaDB:NF0012070"/>
<evidence type="ECO:0000313" key="5">
    <source>
        <dbReference type="Proteomes" id="UP000444721"/>
    </source>
</evidence>
<keyword evidence="5" id="KW-1185">Reference proteome</keyword>
<dbReference type="VEuPathDB" id="AmoebaDB:FDP41_000194"/>
<comment type="caution">
    <text evidence="4">The sequence shown here is derived from an EMBL/GenBank/DDBJ whole genome shotgun (WGS) entry which is preliminary data.</text>
</comment>
<evidence type="ECO:0000259" key="3">
    <source>
        <dbReference type="Pfam" id="PF01569"/>
    </source>
</evidence>
<protein>
    <recommendedName>
        <fullName evidence="3">Phosphatidic acid phosphatase type 2/haloperoxidase domain-containing protein</fullName>
    </recommendedName>
</protein>
<keyword evidence="1" id="KW-0472">Membrane</keyword>
<dbReference type="PANTHER" id="PTHR14969">
    <property type="entry name" value="SPHINGOSINE-1-PHOSPHATE PHOSPHOHYDROLASE"/>
    <property type="match status" value="1"/>
</dbReference>
<keyword evidence="1" id="KW-0812">Transmembrane</keyword>
<feature type="domain" description="Phosphatidic acid phosphatase type 2/haloperoxidase" evidence="3">
    <location>
        <begin position="124"/>
        <end position="229"/>
    </location>
</feature>
<feature type="transmembrane region" description="Helical" evidence="1">
    <location>
        <begin position="184"/>
        <end position="203"/>
    </location>
</feature>
<organism evidence="4 5">
    <name type="scientific">Naegleria fowleri</name>
    <name type="common">Brain eating amoeba</name>
    <dbReference type="NCBI Taxonomy" id="5763"/>
    <lineage>
        <taxon>Eukaryota</taxon>
        <taxon>Discoba</taxon>
        <taxon>Heterolobosea</taxon>
        <taxon>Tetramitia</taxon>
        <taxon>Eutetramitia</taxon>
        <taxon>Vahlkampfiidae</taxon>
        <taxon>Naegleria</taxon>
    </lineage>
</organism>
<dbReference type="OrthoDB" id="302705at2759"/>